<comment type="subcellular location">
    <subcellularLocation>
        <location evidence="9">Cytoplasm</location>
    </subcellularLocation>
</comment>
<evidence type="ECO:0000313" key="12">
    <source>
        <dbReference type="Proteomes" id="UP001056201"/>
    </source>
</evidence>
<evidence type="ECO:0000313" key="11">
    <source>
        <dbReference type="EMBL" id="URI07284.1"/>
    </source>
</evidence>
<feature type="binding site" evidence="9">
    <location>
        <begin position="333"/>
        <end position="337"/>
    </location>
    <ligand>
        <name>ATP</name>
        <dbReference type="ChEBI" id="CHEBI:30616"/>
    </ligand>
</feature>
<evidence type="ECO:0000256" key="9">
    <source>
        <dbReference type="HAMAP-Rule" id="MF_00020"/>
    </source>
</evidence>
<keyword evidence="3 9" id="KW-0808">Transferase</keyword>
<dbReference type="InterPro" id="IPR004372">
    <property type="entry name" value="Ac/propionate_kinase"/>
</dbReference>
<evidence type="ECO:0000256" key="8">
    <source>
        <dbReference type="ARBA" id="ARBA00022842"/>
    </source>
</evidence>
<dbReference type="PANTHER" id="PTHR21060">
    <property type="entry name" value="ACETATE KINASE"/>
    <property type="match status" value="1"/>
</dbReference>
<dbReference type="Proteomes" id="UP001056201">
    <property type="component" value="Chromosome 1"/>
</dbReference>
<evidence type="ECO:0000256" key="7">
    <source>
        <dbReference type="ARBA" id="ARBA00022840"/>
    </source>
</evidence>
<gene>
    <name evidence="9" type="primary">ackA</name>
    <name evidence="11" type="ORF">MW290_01250</name>
</gene>
<dbReference type="HAMAP" id="MF_00020">
    <property type="entry name" value="Acetate_kinase"/>
    <property type="match status" value="1"/>
</dbReference>
<dbReference type="Gene3D" id="3.30.420.40">
    <property type="match status" value="2"/>
</dbReference>
<sequence length="397" mass="42136">MSAEGHIVVLNCGSSSIKFGLFARPAEGGDPPRQADWRGQVQGIGGPKATLDLGDGSPARPLQLDAAHPYVAALAVIRTEVLRWLAGRPIAAVAHRVVHGGPRHFAPVRVDAALLAELKGLIPLAPLHQPFALEAMEILLRERPDLPQVACFDTGFHHTLPVVEQLLPLPYAAYERGLRRYGFHGLSYEYMAVALAERHGPLAQGRTLVAHLGSGASLCAMQGLQSVATTMGFSALDGLMMGTRTGALDPGAVLYLMEIEQLTVQQVGQVLYHDSGLLGISGLSADPRVLLAHEADEPRAALALQLYVRRIVREVGALVAVMGGLDLLVFTAGIGEHSAVLRQRIVQALAWLGLALDEAANAADAPVISAPGSAVRVAVEPTHEEWISARHAARVMT</sequence>
<feature type="site" description="Transition state stabilizer" evidence="9">
    <location>
        <position position="184"/>
    </location>
</feature>
<feature type="binding site" evidence="9">
    <location>
        <position position="96"/>
    </location>
    <ligand>
        <name>substrate</name>
    </ligand>
</feature>
<feature type="binding site" evidence="9">
    <location>
        <position position="18"/>
    </location>
    <ligand>
        <name>ATP</name>
        <dbReference type="ChEBI" id="CHEBI:30616"/>
    </ligand>
</feature>
<dbReference type="NCBIfam" id="TIGR00016">
    <property type="entry name" value="ackA"/>
    <property type="match status" value="1"/>
</dbReference>
<feature type="binding site" evidence="9">
    <location>
        <begin position="286"/>
        <end position="288"/>
    </location>
    <ligand>
        <name>ATP</name>
        <dbReference type="ChEBI" id="CHEBI:30616"/>
    </ligand>
</feature>
<comment type="similarity">
    <text evidence="1 9 10">Belongs to the acetokinase family.</text>
</comment>
<protein>
    <recommendedName>
        <fullName evidence="9">Acetate kinase</fullName>
        <ecNumber evidence="9">2.7.2.1</ecNumber>
    </recommendedName>
    <alternativeName>
        <fullName evidence="9">Acetokinase</fullName>
    </alternativeName>
</protein>
<evidence type="ECO:0000256" key="1">
    <source>
        <dbReference type="ARBA" id="ARBA00008748"/>
    </source>
</evidence>
<keyword evidence="8 9" id="KW-0460">Magnesium</keyword>
<dbReference type="PRINTS" id="PR00471">
    <property type="entry name" value="ACETATEKNASE"/>
</dbReference>
<dbReference type="PIRSF" id="PIRSF000722">
    <property type="entry name" value="Acetate_prop_kin"/>
    <property type="match status" value="1"/>
</dbReference>
<evidence type="ECO:0000256" key="10">
    <source>
        <dbReference type="RuleBase" id="RU003835"/>
    </source>
</evidence>
<keyword evidence="2 9" id="KW-0963">Cytoplasm</keyword>
<organism evidence="11 12">
    <name type="scientific">Aquincola tertiaricarbonis</name>
    <dbReference type="NCBI Taxonomy" id="391953"/>
    <lineage>
        <taxon>Bacteria</taxon>
        <taxon>Pseudomonadati</taxon>
        <taxon>Pseudomonadota</taxon>
        <taxon>Betaproteobacteria</taxon>
        <taxon>Burkholderiales</taxon>
        <taxon>Sphaerotilaceae</taxon>
        <taxon>Aquincola</taxon>
    </lineage>
</organism>
<evidence type="ECO:0000256" key="2">
    <source>
        <dbReference type="ARBA" id="ARBA00022490"/>
    </source>
</evidence>
<dbReference type="SUPFAM" id="SSF53067">
    <property type="entry name" value="Actin-like ATPase domain"/>
    <property type="match status" value="2"/>
</dbReference>
<keyword evidence="6 9" id="KW-0418">Kinase</keyword>
<comment type="pathway">
    <text evidence="9">Metabolic intermediate biosynthesis; acetyl-CoA biosynthesis; acetyl-CoA from acetate: step 1/2.</text>
</comment>
<comment type="catalytic activity">
    <reaction evidence="9">
        <text>acetate + ATP = acetyl phosphate + ADP</text>
        <dbReference type="Rhea" id="RHEA:11352"/>
        <dbReference type="ChEBI" id="CHEBI:22191"/>
        <dbReference type="ChEBI" id="CHEBI:30089"/>
        <dbReference type="ChEBI" id="CHEBI:30616"/>
        <dbReference type="ChEBI" id="CHEBI:456216"/>
        <dbReference type="EC" id="2.7.2.1"/>
    </reaction>
</comment>
<keyword evidence="5 9" id="KW-0547">Nucleotide-binding</keyword>
<dbReference type="GO" id="GO:0008776">
    <property type="term" value="F:acetate kinase activity"/>
    <property type="evidence" value="ECO:0007669"/>
    <property type="project" value="UniProtKB-EC"/>
</dbReference>
<evidence type="ECO:0000256" key="6">
    <source>
        <dbReference type="ARBA" id="ARBA00022777"/>
    </source>
</evidence>
<feature type="site" description="Transition state stabilizer" evidence="9">
    <location>
        <position position="244"/>
    </location>
</feature>
<dbReference type="Pfam" id="PF00871">
    <property type="entry name" value="Acetate_kinase"/>
    <property type="match status" value="1"/>
</dbReference>
<dbReference type="InterPro" id="IPR023865">
    <property type="entry name" value="Aliphatic_acid_kinase_CS"/>
</dbReference>
<name>A0ABY4S4B6_AQUTE</name>
<feature type="binding site" evidence="9">
    <location>
        <begin position="211"/>
        <end position="215"/>
    </location>
    <ligand>
        <name>ATP</name>
        <dbReference type="ChEBI" id="CHEBI:30616"/>
    </ligand>
</feature>
<feature type="binding site" evidence="9">
    <location>
        <position position="384"/>
    </location>
    <ligand>
        <name>Mg(2+)</name>
        <dbReference type="ChEBI" id="CHEBI:18420"/>
    </ligand>
</feature>
<evidence type="ECO:0000256" key="5">
    <source>
        <dbReference type="ARBA" id="ARBA00022741"/>
    </source>
</evidence>
<comment type="function">
    <text evidence="9">Catalyzes the formation of acetyl phosphate from acetate and ATP. Can also catalyze the reverse reaction.</text>
</comment>
<accession>A0ABY4S4B6</accession>
<evidence type="ECO:0000256" key="3">
    <source>
        <dbReference type="ARBA" id="ARBA00022679"/>
    </source>
</evidence>
<keyword evidence="7 9" id="KW-0067">ATP-binding</keyword>
<dbReference type="RefSeq" id="WP_250195549.1">
    <property type="nucleotide sequence ID" value="NZ_CP097635.1"/>
</dbReference>
<dbReference type="PANTHER" id="PTHR21060:SF21">
    <property type="entry name" value="ACETATE KINASE"/>
    <property type="match status" value="1"/>
</dbReference>
<dbReference type="EMBL" id="CP097635">
    <property type="protein sequence ID" value="URI07284.1"/>
    <property type="molecule type" value="Genomic_DNA"/>
</dbReference>
<comment type="subunit">
    <text evidence="9">Homodimer.</text>
</comment>
<dbReference type="InterPro" id="IPR000890">
    <property type="entry name" value="Aliphatic_acid_kin_short-chain"/>
</dbReference>
<evidence type="ECO:0000256" key="4">
    <source>
        <dbReference type="ARBA" id="ARBA00022723"/>
    </source>
</evidence>
<proteinExistence type="inferred from homology"/>
<dbReference type="InterPro" id="IPR043129">
    <property type="entry name" value="ATPase_NBD"/>
</dbReference>
<reference evidence="11" key="1">
    <citation type="submission" date="2022-05" db="EMBL/GenBank/DDBJ databases">
        <title>An RpoN-dependent PEP-CTERM gene is involved in floc formation of an Aquincola tertiaricarbonis strain.</title>
        <authorList>
            <person name="Qiu D."/>
            <person name="Xia M."/>
        </authorList>
    </citation>
    <scope>NUCLEOTIDE SEQUENCE</scope>
    <source>
        <strain evidence="11">RN12</strain>
    </source>
</reference>
<dbReference type="EC" id="2.7.2.1" evidence="9"/>
<keyword evidence="12" id="KW-1185">Reference proteome</keyword>
<dbReference type="PROSITE" id="PS01075">
    <property type="entry name" value="ACETATE_KINASE_1"/>
    <property type="match status" value="1"/>
</dbReference>
<feature type="active site" description="Proton donor/acceptor" evidence="9">
    <location>
        <position position="153"/>
    </location>
</feature>
<feature type="binding site" evidence="9">
    <location>
        <position position="11"/>
    </location>
    <ligand>
        <name>Mg(2+)</name>
        <dbReference type="ChEBI" id="CHEBI:18420"/>
    </ligand>
</feature>
<keyword evidence="4 9" id="KW-0479">Metal-binding</keyword>
<comment type="cofactor">
    <cofactor evidence="9">
        <name>Mg(2+)</name>
        <dbReference type="ChEBI" id="CHEBI:18420"/>
    </cofactor>
    <cofactor evidence="9">
        <name>Mn(2+)</name>
        <dbReference type="ChEBI" id="CHEBI:29035"/>
    </cofactor>
    <text evidence="9">Mg(2+). Can also accept Mn(2+).</text>
</comment>